<feature type="domain" description="PBP" evidence="1">
    <location>
        <begin position="43"/>
        <end position="252"/>
    </location>
</feature>
<dbReference type="PANTHER" id="PTHR37945:SF1">
    <property type="entry name" value="EXTRACELLULAR TUNGSTATE BINDING PROTEIN"/>
    <property type="match status" value="1"/>
</dbReference>
<reference evidence="2 3" key="1">
    <citation type="submission" date="2016-10" db="EMBL/GenBank/DDBJ databases">
        <title>Complete Genome Sequence of Acetogen Clostridium formicoaceticum ATCC 27076.</title>
        <authorList>
            <person name="Bao T."/>
            <person name="Cheng C."/>
            <person name="Zhao J."/>
            <person name="Yang S.-T."/>
            <person name="Wang J."/>
            <person name="Wang M."/>
        </authorList>
    </citation>
    <scope>NUCLEOTIDE SEQUENCE [LARGE SCALE GENOMIC DNA]</scope>
    <source>
        <strain evidence="2 3">ATCC 27076</strain>
    </source>
</reference>
<dbReference type="SUPFAM" id="SSF53850">
    <property type="entry name" value="Periplasmic binding protein-like II"/>
    <property type="match status" value="1"/>
</dbReference>
<dbReference type="Pfam" id="PF12849">
    <property type="entry name" value="PBP_like_2"/>
    <property type="match status" value="1"/>
</dbReference>
<dbReference type="InterPro" id="IPR024370">
    <property type="entry name" value="PBP_domain"/>
</dbReference>
<gene>
    <name evidence="2" type="ORF">BJL90_11860</name>
</gene>
<dbReference type="Gene3D" id="3.40.190.10">
    <property type="entry name" value="Periplasmic binding protein-like II"/>
    <property type="match status" value="2"/>
</dbReference>
<dbReference type="PANTHER" id="PTHR37945">
    <property type="entry name" value="EXTRACELLULAR TUNGSTATE BINDING PROTEIN"/>
    <property type="match status" value="1"/>
</dbReference>
<evidence type="ECO:0000313" key="2">
    <source>
        <dbReference type="EMBL" id="AOY78346.1"/>
    </source>
</evidence>
<sequence length="282" mass="31485">MEFINKVLGSKVDWNKSEGLVSIFDRNSKIKMASTIGPIDAGIVGTLAQKFEEKTDVNVEYLGAGTGKALEMSKTGDFDLVMVHAKALEEQFIADGYGEERIAVMYNDFVIIGPANDPAEIKGRTVADALKKIMENEIKLVSRGDNSGTHVKEMELWEEAGLSPEGDWYIVWEGGSQGNSATLKYTNEQQAYTMIDRATYLALKNEITIIPLVEGEEALLNFISVIPVNPERFSQVNHSLAMAFIEFMTSEEGQTIIRDFKKDIYGEPMFFPDSTEWKNLSR</sequence>
<name>A0ABM6EZ74_9CLOT</name>
<dbReference type="EMBL" id="CP017603">
    <property type="protein sequence ID" value="AOY78346.1"/>
    <property type="molecule type" value="Genomic_DNA"/>
</dbReference>
<organism evidence="2 3">
    <name type="scientific">Clostridium formicaceticum</name>
    <dbReference type="NCBI Taxonomy" id="1497"/>
    <lineage>
        <taxon>Bacteria</taxon>
        <taxon>Bacillati</taxon>
        <taxon>Bacillota</taxon>
        <taxon>Clostridia</taxon>
        <taxon>Eubacteriales</taxon>
        <taxon>Clostridiaceae</taxon>
        <taxon>Clostridium</taxon>
    </lineage>
</organism>
<evidence type="ECO:0000313" key="3">
    <source>
        <dbReference type="Proteomes" id="UP000177894"/>
    </source>
</evidence>
<proteinExistence type="predicted"/>
<keyword evidence="3" id="KW-1185">Reference proteome</keyword>
<protein>
    <submittedName>
        <fullName evidence="2">Tungsten ABC transporter permease</fullName>
    </submittedName>
</protein>
<dbReference type="Proteomes" id="UP000177894">
    <property type="component" value="Chromosome"/>
</dbReference>
<accession>A0ABM6EZ74</accession>
<evidence type="ECO:0000259" key="1">
    <source>
        <dbReference type="Pfam" id="PF12849"/>
    </source>
</evidence>
<dbReference type="InterPro" id="IPR052738">
    <property type="entry name" value="ABC-Tungstate_binding"/>
</dbReference>